<organism evidence="1 2">
    <name type="scientific">Rhizobium grahamii</name>
    <dbReference type="NCBI Taxonomy" id="1120045"/>
    <lineage>
        <taxon>Bacteria</taxon>
        <taxon>Pseudomonadati</taxon>
        <taxon>Pseudomonadota</taxon>
        <taxon>Alphaproteobacteria</taxon>
        <taxon>Hyphomicrobiales</taxon>
        <taxon>Rhizobiaceae</taxon>
        <taxon>Rhizobium/Agrobacterium group</taxon>
        <taxon>Rhizobium</taxon>
    </lineage>
</organism>
<reference evidence="1 2" key="1">
    <citation type="submission" date="2019-08" db="EMBL/GenBank/DDBJ databases">
        <title>Prosopis cineraria nodule microbiome.</title>
        <authorList>
            <person name="Ali R."/>
            <person name="Chaluvadi S.R."/>
            <person name="Wang X."/>
        </authorList>
    </citation>
    <scope>NUCLEOTIDE SEQUENCE [LARGE SCALE GENOMIC DNA]</scope>
    <source>
        <strain evidence="1 2">BG7</strain>
    </source>
</reference>
<keyword evidence="2" id="KW-1185">Reference proteome</keyword>
<protein>
    <submittedName>
        <fullName evidence="1">Uncharacterized protein</fullName>
    </submittedName>
</protein>
<dbReference type="EMBL" id="CP043498">
    <property type="protein sequence ID" value="QFY60354.1"/>
    <property type="molecule type" value="Genomic_DNA"/>
</dbReference>
<evidence type="ECO:0000313" key="2">
    <source>
        <dbReference type="Proteomes" id="UP000326881"/>
    </source>
</evidence>
<gene>
    <name evidence="1" type="ORF">FZ934_07855</name>
</gene>
<dbReference type="RefSeq" id="WP_153270599.1">
    <property type="nucleotide sequence ID" value="NZ_CP043498.1"/>
</dbReference>
<name>A0A5Q0C7Q9_9HYPH</name>
<dbReference type="KEGG" id="rgr:FZ934_07855"/>
<dbReference type="OrthoDB" id="8409385at2"/>
<sequence>MKINLISEDYPEGLIVHWPAAPGTGDTVSFRYPGGTSVWKVESVEYEANSEHRLTGVTVHLQQ</sequence>
<evidence type="ECO:0000313" key="1">
    <source>
        <dbReference type="EMBL" id="QFY60354.1"/>
    </source>
</evidence>
<dbReference type="AlphaFoldDB" id="A0A5Q0C7Q9"/>
<accession>A0A5Q0C7Q9</accession>
<dbReference type="Proteomes" id="UP000326881">
    <property type="component" value="Chromosome"/>
</dbReference>
<proteinExistence type="predicted"/>